<feature type="region of interest" description="Disordered" evidence="2">
    <location>
        <begin position="1188"/>
        <end position="1245"/>
    </location>
</feature>
<dbReference type="GO" id="GO:0090314">
    <property type="term" value="P:positive regulation of protein targeting to membrane"/>
    <property type="evidence" value="ECO:0007669"/>
    <property type="project" value="TreeGrafter"/>
</dbReference>
<evidence type="ECO:0000313" key="5">
    <source>
        <dbReference type="Proteomes" id="UP000078512"/>
    </source>
</evidence>
<feature type="compositionally biased region" description="Low complexity" evidence="2">
    <location>
        <begin position="313"/>
        <end position="330"/>
    </location>
</feature>
<feature type="compositionally biased region" description="Polar residues" evidence="2">
    <location>
        <begin position="1055"/>
        <end position="1066"/>
    </location>
</feature>
<proteinExistence type="predicted"/>
<keyword evidence="5" id="KW-1185">Reference proteome</keyword>
<organism evidence="4 5">
    <name type="scientific">Linnemannia elongata AG-77</name>
    <dbReference type="NCBI Taxonomy" id="1314771"/>
    <lineage>
        <taxon>Eukaryota</taxon>
        <taxon>Fungi</taxon>
        <taxon>Fungi incertae sedis</taxon>
        <taxon>Mucoromycota</taxon>
        <taxon>Mortierellomycotina</taxon>
        <taxon>Mortierellomycetes</taxon>
        <taxon>Mortierellales</taxon>
        <taxon>Mortierellaceae</taxon>
        <taxon>Linnemannia</taxon>
    </lineage>
</organism>
<dbReference type="OrthoDB" id="419768at2759"/>
<dbReference type="GO" id="GO:0005509">
    <property type="term" value="F:calcium ion binding"/>
    <property type="evidence" value="ECO:0007669"/>
    <property type="project" value="TreeGrafter"/>
</dbReference>
<feature type="compositionally biased region" description="Acidic residues" evidence="2">
    <location>
        <begin position="1198"/>
        <end position="1209"/>
    </location>
</feature>
<evidence type="ECO:0000313" key="4">
    <source>
        <dbReference type="EMBL" id="OAQ36016.1"/>
    </source>
</evidence>
<feature type="region of interest" description="Disordered" evidence="2">
    <location>
        <begin position="863"/>
        <end position="892"/>
    </location>
</feature>
<feature type="compositionally biased region" description="Polar residues" evidence="2">
    <location>
        <begin position="1215"/>
        <end position="1228"/>
    </location>
</feature>
<dbReference type="InterPro" id="IPR057815">
    <property type="entry name" value="C2CD5_C"/>
</dbReference>
<dbReference type="STRING" id="1314771.A0A197KH82"/>
<dbReference type="GO" id="GO:0031340">
    <property type="term" value="P:positive regulation of vesicle fusion"/>
    <property type="evidence" value="ECO:0007669"/>
    <property type="project" value="TreeGrafter"/>
</dbReference>
<dbReference type="SMART" id="SM00239">
    <property type="entry name" value="C2"/>
    <property type="match status" value="1"/>
</dbReference>
<feature type="coiled-coil region" evidence="1">
    <location>
        <begin position="642"/>
        <end position="670"/>
    </location>
</feature>
<dbReference type="PANTHER" id="PTHR37412">
    <property type="entry name" value="C2 DOMAIN-CONTAINING PROTEIN 5"/>
    <property type="match status" value="1"/>
</dbReference>
<keyword evidence="1" id="KW-0175">Coiled coil</keyword>
<dbReference type="Pfam" id="PF23025">
    <property type="entry name" value="YbjQ_2"/>
    <property type="match status" value="3"/>
</dbReference>
<dbReference type="Gene3D" id="2.60.40.150">
    <property type="entry name" value="C2 domain"/>
    <property type="match status" value="1"/>
</dbReference>
<dbReference type="InterPro" id="IPR037785">
    <property type="entry name" value="C2_C2CD5"/>
</dbReference>
<name>A0A197KH82_9FUNG</name>
<feature type="compositionally biased region" description="Polar residues" evidence="2">
    <location>
        <begin position="1004"/>
        <end position="1015"/>
    </location>
</feature>
<feature type="region of interest" description="Disordered" evidence="2">
    <location>
        <begin position="282"/>
        <end position="330"/>
    </location>
</feature>
<feature type="region of interest" description="Disordered" evidence="2">
    <location>
        <begin position="672"/>
        <end position="715"/>
    </location>
</feature>
<dbReference type="GO" id="GO:0010828">
    <property type="term" value="P:positive regulation of D-glucose transmembrane transport"/>
    <property type="evidence" value="ECO:0007669"/>
    <property type="project" value="TreeGrafter"/>
</dbReference>
<feature type="compositionally biased region" description="Low complexity" evidence="2">
    <location>
        <begin position="1272"/>
        <end position="1307"/>
    </location>
</feature>
<dbReference type="PROSITE" id="PS50004">
    <property type="entry name" value="C2"/>
    <property type="match status" value="1"/>
</dbReference>
<feature type="compositionally biased region" description="Pro residues" evidence="2">
    <location>
        <begin position="1308"/>
        <end position="1318"/>
    </location>
</feature>
<dbReference type="EMBL" id="KV442012">
    <property type="protein sequence ID" value="OAQ36016.1"/>
    <property type="molecule type" value="Genomic_DNA"/>
</dbReference>
<dbReference type="InterPro" id="IPR038983">
    <property type="entry name" value="C2CD5"/>
</dbReference>
<gene>
    <name evidence="4" type="ORF">K457DRAFT_132012</name>
</gene>
<dbReference type="CDD" id="cd08688">
    <property type="entry name" value="C2_KIAA0528-like"/>
    <property type="match status" value="1"/>
</dbReference>
<feature type="region of interest" description="Disordered" evidence="2">
    <location>
        <begin position="1264"/>
        <end position="1318"/>
    </location>
</feature>
<feature type="compositionally biased region" description="Polar residues" evidence="2">
    <location>
        <begin position="948"/>
        <end position="966"/>
    </location>
</feature>
<dbReference type="SUPFAM" id="SSF49562">
    <property type="entry name" value="C2 domain (Calcium/lipid-binding domain, CaLB)"/>
    <property type="match status" value="1"/>
</dbReference>
<reference evidence="4 5" key="1">
    <citation type="submission" date="2016-05" db="EMBL/GenBank/DDBJ databases">
        <title>Genome sequencing reveals origins of a unique bacterial endosymbiosis in the earliest lineages of terrestrial Fungi.</title>
        <authorList>
            <consortium name="DOE Joint Genome Institute"/>
            <person name="Uehling J."/>
            <person name="Gryganskyi A."/>
            <person name="Hameed K."/>
            <person name="Tschaplinski T."/>
            <person name="Misztal P."/>
            <person name="Wu S."/>
            <person name="Desiro A."/>
            <person name="Vande Pol N."/>
            <person name="Du Z.-Y."/>
            <person name="Zienkiewicz A."/>
            <person name="Zienkiewicz K."/>
            <person name="Morin E."/>
            <person name="Tisserant E."/>
            <person name="Splivallo R."/>
            <person name="Hainaut M."/>
            <person name="Henrissat B."/>
            <person name="Ohm R."/>
            <person name="Kuo A."/>
            <person name="Yan J."/>
            <person name="Lipzen A."/>
            <person name="Nolan M."/>
            <person name="Labutti K."/>
            <person name="Barry K."/>
            <person name="Goldstein A."/>
            <person name="Labbe J."/>
            <person name="Schadt C."/>
            <person name="Tuskan G."/>
            <person name="Grigoriev I."/>
            <person name="Martin F."/>
            <person name="Vilgalys R."/>
            <person name="Bonito G."/>
        </authorList>
    </citation>
    <scope>NUCLEOTIDE SEQUENCE [LARGE SCALE GENOMIC DNA]</scope>
    <source>
        <strain evidence="4 5">AG-77</strain>
    </source>
</reference>
<dbReference type="InterPro" id="IPR056431">
    <property type="entry name" value="C2CD5_YbjQ-rel_dom"/>
</dbReference>
<feature type="region of interest" description="Disordered" evidence="2">
    <location>
        <begin position="939"/>
        <end position="1066"/>
    </location>
</feature>
<sequence>MPCILKIRVVGARDLPVMDKASDLTDAYVEVRFADFEAQRTTVCRKTLNPVWNEDFRFEVTDDADLQNEPLELKVLDYDAITANDSVGSVFIDLNPLLPVNSPWQIAGWFPIYDTIRGVRGEVNVQVKLQFFGDVNPFKDSSAGIMFFSTTSLPAGYQIVAMHGFVDAIVNEDDPEYHWSDSFRTQRSSNEARQRLLFRLSGQLRRLLGKETLDMGGNAVLGYQQCFDLENEEHAITARAVGTAVKIAVVSSSSSQYPDKQQALTLNDLHTEDILTSVLDPEQGESPIFTGVPPTGAATDAMPPTPTTRRRGSSFSSDSSSSTDSAPSIASGAKNSINNYKYLEQQIFTLHEFPPGTVFNLGGIVSARSVKLIENDDVETRDAWWNELRDEIKSHARVVGCSHIIGYQEVATINDELIVLSAVGTAANLDMTAFTPGFFDSGKNLSRSGSIGRSYVDNGADNLSTSVGGAKASFQNSLKEQQWMDMLAKRKSKRKQPSECRMCHIPFHRKSSPFPMSLIKCQKCKKKYVPEILLSTVEPPAELGVVGQSAFVEAHVCRAKKRKDGESNATIVSDAIPFVEYDLHRQLMYKLKIHGLNAIFGLRFQLTVGDSLIVAVACGTAMYLSALPTPPALRISRNLDVIDEEDKKLLEMQRKIMDLSEANRQNLEAAKLRESDDGDPASLPPVPDGNNSAQQEDDSSGSSSDSEDEAEKDNYQTNVVIQIDDDADEDLMAVLLDPVFTDGFLLCSTETLPNHPYFVSTDPMIPDNAHLITTIKQGHINMISHHPNRQLAALFRSIYEDLRFRLSYFTDCVLAGITYNIQLPRANEVQIQLTAVALGQQRQMDTLEPLGVPITLSPWRSVPGSAALSTSHSRSESENGSFPSRPSSDPRRLLAAGEDSSMVFQMDECQISDSPQQQTPSSSRMATPVGTITDINARLTAAPPPRLVSQTSSETITGSTAATAPNTPVRERYSRLGMDSEPTTPLDGPVNRSLGYRNQDGRGQLSTATNGSSLAPTPNSNNNRPASSNGSFNNENVLTTGAMRPGFGYPRHTRQQSVSSIMSRQGQLDESASRVALLPMMPADRPFIEMTPLSFIPGRTPTRYLGKLSLHFVKETHILHDTTVSSGMGGFVHVFLMEIQAVARSHVAALGGDAIVGLRVDESFFQESVKNQGYALISISGDVVGCALTDQDSSSSSSDDEDQDGDSEDEGRNRGQGQSREQADNESVSSRRHGGPFENQEGDTPLIVGWQNNQSMESVQMPAAALPLPSDATVTATATDAEQTTSLPTPTTPITPVTPNTPNTPITPTTPSPPVEAS</sequence>
<feature type="compositionally biased region" description="Acidic residues" evidence="2">
    <location>
        <begin position="695"/>
        <end position="711"/>
    </location>
</feature>
<dbReference type="GO" id="GO:0005544">
    <property type="term" value="F:calcium-dependent phospholipid binding"/>
    <property type="evidence" value="ECO:0007669"/>
    <property type="project" value="InterPro"/>
</dbReference>
<dbReference type="GO" id="GO:0065002">
    <property type="term" value="P:intracellular protein transmembrane transport"/>
    <property type="evidence" value="ECO:0007669"/>
    <property type="project" value="TreeGrafter"/>
</dbReference>
<feature type="compositionally biased region" description="Low complexity" evidence="2">
    <location>
        <begin position="1016"/>
        <end position="1029"/>
    </location>
</feature>
<dbReference type="GO" id="GO:0072659">
    <property type="term" value="P:protein localization to plasma membrane"/>
    <property type="evidence" value="ECO:0007669"/>
    <property type="project" value="TreeGrafter"/>
</dbReference>
<accession>A0A197KH82</accession>
<evidence type="ECO:0000259" key="3">
    <source>
        <dbReference type="PROSITE" id="PS50004"/>
    </source>
</evidence>
<protein>
    <recommendedName>
        <fullName evidence="3">C2 domain-containing protein</fullName>
    </recommendedName>
</protein>
<dbReference type="Proteomes" id="UP000078512">
    <property type="component" value="Unassembled WGS sequence"/>
</dbReference>
<dbReference type="PANTHER" id="PTHR37412:SF2">
    <property type="entry name" value="C2 DOMAIN-CONTAINING PROTEIN 5"/>
    <property type="match status" value="1"/>
</dbReference>
<dbReference type="GO" id="GO:0005886">
    <property type="term" value="C:plasma membrane"/>
    <property type="evidence" value="ECO:0007669"/>
    <property type="project" value="TreeGrafter"/>
</dbReference>
<evidence type="ECO:0000256" key="2">
    <source>
        <dbReference type="SAM" id="MobiDB-lite"/>
    </source>
</evidence>
<feature type="compositionally biased region" description="Polar residues" evidence="2">
    <location>
        <begin position="1030"/>
        <end position="1039"/>
    </location>
</feature>
<feature type="domain" description="C2" evidence="3">
    <location>
        <begin position="1"/>
        <end position="110"/>
    </location>
</feature>
<feature type="compositionally biased region" description="Low complexity" evidence="2">
    <location>
        <begin position="293"/>
        <end position="302"/>
    </location>
</feature>
<dbReference type="Pfam" id="PF23128">
    <property type="entry name" value="YbjQ_4"/>
    <property type="match status" value="1"/>
</dbReference>
<dbReference type="InterPro" id="IPR035892">
    <property type="entry name" value="C2_domain_sf"/>
</dbReference>
<dbReference type="Pfam" id="PF00168">
    <property type="entry name" value="C2"/>
    <property type="match status" value="1"/>
</dbReference>
<feature type="compositionally biased region" description="Polar residues" evidence="2">
    <location>
        <begin position="867"/>
        <end position="882"/>
    </location>
</feature>
<dbReference type="Pfam" id="PF23028">
    <property type="entry name" value="YbjQ_3"/>
    <property type="match status" value="1"/>
</dbReference>
<dbReference type="InterPro" id="IPR056430">
    <property type="entry name" value="C2CD5_YbjQ-like_dom"/>
</dbReference>
<evidence type="ECO:0000256" key="1">
    <source>
        <dbReference type="SAM" id="Coils"/>
    </source>
</evidence>
<dbReference type="InterPro" id="IPR000008">
    <property type="entry name" value="C2_dom"/>
</dbReference>